<dbReference type="NCBIfam" id="TIGR00093">
    <property type="entry name" value="pseudouridine synthase"/>
    <property type="match status" value="1"/>
</dbReference>
<evidence type="ECO:0000313" key="8">
    <source>
        <dbReference type="Proteomes" id="UP000553059"/>
    </source>
</evidence>
<proteinExistence type="inferred from homology"/>
<dbReference type="Gene3D" id="3.10.290.10">
    <property type="entry name" value="RNA-binding S4 domain"/>
    <property type="match status" value="1"/>
</dbReference>
<evidence type="ECO:0000256" key="3">
    <source>
        <dbReference type="ARBA" id="ARBA00023235"/>
    </source>
</evidence>
<dbReference type="InterPro" id="IPR000748">
    <property type="entry name" value="PsdUridine_synth_RsuA/RluB/E/F"/>
</dbReference>
<sequence length="255" mass="29018">MNRKNEQSIPRQEERLQKVLAQAGVASRRHAEEIILQGRVQVNGEVIQALGTKVVPTDRIVVDGLPLQLPQKEYAYYLLHKPTGYITSVTDPQGRKTVMDLMKTIPQRVYPVGRLDYDTSGLLLLTNDGDLAHRLMHPSYGVEKTYRVEVGEKIPEQVLRRLEKGVILEDGKTAPARVKEVSQKGRGTVPTYEITIHEGRNRQVRRMFKTIGFPLTALKRIRFGPLQLDYNLAPGAFRTLSQMEIRQLRQTVKLT</sequence>
<dbReference type="FunFam" id="3.10.290.10:FF:000003">
    <property type="entry name" value="Pseudouridine synthase"/>
    <property type="match status" value="1"/>
</dbReference>
<comment type="caution">
    <text evidence="7">The sequence shown here is derived from an EMBL/GenBank/DDBJ whole genome shotgun (WGS) entry which is preliminary data.</text>
</comment>
<dbReference type="InterPro" id="IPR050343">
    <property type="entry name" value="RsuA_PseudoU_synthase"/>
</dbReference>
<keyword evidence="3 5" id="KW-0413">Isomerase</keyword>
<dbReference type="InterPro" id="IPR020094">
    <property type="entry name" value="TruA/RsuA/RluB/E/F_N"/>
</dbReference>
<evidence type="ECO:0000256" key="1">
    <source>
        <dbReference type="ARBA" id="ARBA00008348"/>
    </source>
</evidence>
<dbReference type="CDD" id="cd02870">
    <property type="entry name" value="PseudoU_synth_RsuA_like"/>
    <property type="match status" value="1"/>
</dbReference>
<dbReference type="SUPFAM" id="SSF55120">
    <property type="entry name" value="Pseudouridine synthase"/>
    <property type="match status" value="1"/>
</dbReference>
<dbReference type="Gene3D" id="3.30.70.1560">
    <property type="entry name" value="Alpha-L RNA-binding motif"/>
    <property type="match status" value="1"/>
</dbReference>
<dbReference type="InterPro" id="IPR020103">
    <property type="entry name" value="PsdUridine_synth_cat_dom_sf"/>
</dbReference>
<dbReference type="PROSITE" id="PS50889">
    <property type="entry name" value="S4"/>
    <property type="match status" value="1"/>
</dbReference>
<feature type="domain" description="RNA-binding S4" evidence="6">
    <location>
        <begin position="14"/>
        <end position="75"/>
    </location>
</feature>
<dbReference type="InterPro" id="IPR018496">
    <property type="entry name" value="PsdUridine_synth_RsuA/RluB_CS"/>
</dbReference>
<evidence type="ECO:0000313" key="7">
    <source>
        <dbReference type="EMBL" id="HHY25976.1"/>
    </source>
</evidence>
<dbReference type="PANTHER" id="PTHR47683:SF2">
    <property type="entry name" value="RNA-BINDING S4 DOMAIN-CONTAINING PROTEIN"/>
    <property type="match status" value="1"/>
</dbReference>
<dbReference type="Proteomes" id="UP000553059">
    <property type="component" value="Unassembled WGS sequence"/>
</dbReference>
<protein>
    <recommendedName>
        <fullName evidence="5">Pseudouridine synthase</fullName>
        <ecNumber evidence="5">5.4.99.-</ecNumber>
    </recommendedName>
</protein>
<dbReference type="SMART" id="SM00363">
    <property type="entry name" value="S4"/>
    <property type="match status" value="1"/>
</dbReference>
<organism evidence="7 8">
    <name type="scientific">Desulfitobacterium dehalogenans</name>
    <dbReference type="NCBI Taxonomy" id="36854"/>
    <lineage>
        <taxon>Bacteria</taxon>
        <taxon>Bacillati</taxon>
        <taxon>Bacillota</taxon>
        <taxon>Clostridia</taxon>
        <taxon>Eubacteriales</taxon>
        <taxon>Desulfitobacteriaceae</taxon>
        <taxon>Desulfitobacterium</taxon>
    </lineage>
</organism>
<dbReference type="PROSITE" id="PS01149">
    <property type="entry name" value="PSI_RSU"/>
    <property type="match status" value="1"/>
</dbReference>
<dbReference type="InterPro" id="IPR002942">
    <property type="entry name" value="S4_RNA-bd"/>
</dbReference>
<dbReference type="PANTHER" id="PTHR47683">
    <property type="entry name" value="PSEUDOURIDINE SYNTHASE FAMILY PROTEIN-RELATED"/>
    <property type="match status" value="1"/>
</dbReference>
<dbReference type="GO" id="GO:0000455">
    <property type="term" value="P:enzyme-directed rRNA pseudouridine synthesis"/>
    <property type="evidence" value="ECO:0007669"/>
    <property type="project" value="UniProtKB-ARBA"/>
</dbReference>
<dbReference type="GO" id="GO:0003723">
    <property type="term" value="F:RNA binding"/>
    <property type="evidence" value="ECO:0007669"/>
    <property type="project" value="UniProtKB-KW"/>
</dbReference>
<dbReference type="EMBL" id="DUTF01000097">
    <property type="protein sequence ID" value="HHY25976.1"/>
    <property type="molecule type" value="Genomic_DNA"/>
</dbReference>
<dbReference type="CDD" id="cd00165">
    <property type="entry name" value="S4"/>
    <property type="match status" value="1"/>
</dbReference>
<accession>A0A7C7D4F4</accession>
<dbReference type="InterPro" id="IPR036986">
    <property type="entry name" value="S4_RNA-bd_sf"/>
</dbReference>
<evidence type="ECO:0000259" key="6">
    <source>
        <dbReference type="SMART" id="SM00363"/>
    </source>
</evidence>
<dbReference type="FunFam" id="3.30.70.1560:FF:000001">
    <property type="entry name" value="Pseudouridine synthase"/>
    <property type="match status" value="1"/>
</dbReference>
<gene>
    <name evidence="7" type="ORF">GX523_04340</name>
</gene>
<keyword evidence="2 4" id="KW-0694">RNA-binding</keyword>
<dbReference type="EC" id="5.4.99.-" evidence="5"/>
<dbReference type="Pfam" id="PF00849">
    <property type="entry name" value="PseudoU_synth_2"/>
    <property type="match status" value="1"/>
</dbReference>
<evidence type="ECO:0000256" key="5">
    <source>
        <dbReference type="RuleBase" id="RU003887"/>
    </source>
</evidence>
<dbReference type="InterPro" id="IPR042092">
    <property type="entry name" value="PsdUridine_s_RsuA/RluB/E/F_cat"/>
</dbReference>
<evidence type="ECO:0000256" key="2">
    <source>
        <dbReference type="ARBA" id="ARBA00022884"/>
    </source>
</evidence>
<dbReference type="Pfam" id="PF01479">
    <property type="entry name" value="S4"/>
    <property type="match status" value="1"/>
</dbReference>
<name>A0A7C7D4F4_9FIRM</name>
<reference evidence="7 8" key="1">
    <citation type="journal article" date="2020" name="Biotechnol. Biofuels">
        <title>New insights from the biogas microbiome by comprehensive genome-resolved metagenomics of nearly 1600 species originating from multiple anaerobic digesters.</title>
        <authorList>
            <person name="Campanaro S."/>
            <person name="Treu L."/>
            <person name="Rodriguez-R L.M."/>
            <person name="Kovalovszki A."/>
            <person name="Ziels R.M."/>
            <person name="Maus I."/>
            <person name="Zhu X."/>
            <person name="Kougias P.G."/>
            <person name="Basile A."/>
            <person name="Luo G."/>
            <person name="Schluter A."/>
            <person name="Konstantinidis K.T."/>
            <person name="Angelidaki I."/>
        </authorList>
    </citation>
    <scope>NUCLEOTIDE SEQUENCE [LARGE SCALE GENOMIC DNA]</scope>
    <source>
        <strain evidence="7">AS05jafATM_4</strain>
    </source>
</reference>
<evidence type="ECO:0000256" key="4">
    <source>
        <dbReference type="PROSITE-ProRule" id="PRU00182"/>
    </source>
</evidence>
<dbReference type="InterPro" id="IPR006145">
    <property type="entry name" value="PsdUridine_synth_RsuA/RluA"/>
</dbReference>
<dbReference type="GO" id="GO:0005829">
    <property type="term" value="C:cytosol"/>
    <property type="evidence" value="ECO:0007669"/>
    <property type="project" value="UniProtKB-ARBA"/>
</dbReference>
<dbReference type="AlphaFoldDB" id="A0A7C7D4F4"/>
<comment type="similarity">
    <text evidence="1 5">Belongs to the pseudouridine synthase RsuA family.</text>
</comment>
<dbReference type="SUPFAM" id="SSF55174">
    <property type="entry name" value="Alpha-L RNA-binding motif"/>
    <property type="match status" value="1"/>
</dbReference>
<dbReference type="Gene3D" id="3.30.70.580">
    <property type="entry name" value="Pseudouridine synthase I, catalytic domain, N-terminal subdomain"/>
    <property type="match status" value="1"/>
</dbReference>
<dbReference type="GO" id="GO:0120159">
    <property type="term" value="F:rRNA pseudouridine synthase activity"/>
    <property type="evidence" value="ECO:0007669"/>
    <property type="project" value="UniProtKB-ARBA"/>
</dbReference>